<feature type="compositionally biased region" description="Basic and acidic residues" evidence="2">
    <location>
        <begin position="188"/>
        <end position="212"/>
    </location>
</feature>
<evidence type="ECO:0000313" key="4">
    <source>
        <dbReference type="Proteomes" id="UP000266861"/>
    </source>
</evidence>
<keyword evidence="1" id="KW-0175">Coiled coil</keyword>
<feature type="compositionally biased region" description="Basic and acidic residues" evidence="2">
    <location>
        <begin position="347"/>
        <end position="400"/>
    </location>
</feature>
<evidence type="ECO:0000313" key="3">
    <source>
        <dbReference type="EMBL" id="RHZ88512.1"/>
    </source>
</evidence>
<dbReference type="OrthoDB" id="2362235at2759"/>
<comment type="caution">
    <text evidence="3">The sequence shown here is derived from an EMBL/GenBank/DDBJ whole genome shotgun (WGS) entry which is preliminary data.</text>
</comment>
<protein>
    <submittedName>
        <fullName evidence="3">Uncharacterized protein</fullName>
    </submittedName>
</protein>
<accession>A0A397JME7</accession>
<dbReference type="Proteomes" id="UP000266861">
    <property type="component" value="Unassembled WGS sequence"/>
</dbReference>
<gene>
    <name evidence="3" type="ORF">Glove_22g113</name>
</gene>
<proteinExistence type="predicted"/>
<name>A0A397JME7_9GLOM</name>
<dbReference type="AlphaFoldDB" id="A0A397JME7"/>
<evidence type="ECO:0000256" key="1">
    <source>
        <dbReference type="SAM" id="Coils"/>
    </source>
</evidence>
<organism evidence="3 4">
    <name type="scientific">Diversispora epigaea</name>
    <dbReference type="NCBI Taxonomy" id="1348612"/>
    <lineage>
        <taxon>Eukaryota</taxon>
        <taxon>Fungi</taxon>
        <taxon>Fungi incertae sedis</taxon>
        <taxon>Mucoromycota</taxon>
        <taxon>Glomeromycotina</taxon>
        <taxon>Glomeromycetes</taxon>
        <taxon>Diversisporales</taxon>
        <taxon>Diversisporaceae</taxon>
        <taxon>Diversispora</taxon>
    </lineage>
</organism>
<feature type="compositionally biased region" description="Low complexity" evidence="2">
    <location>
        <begin position="1"/>
        <end position="17"/>
    </location>
</feature>
<feature type="region of interest" description="Disordered" evidence="2">
    <location>
        <begin position="1"/>
        <end position="25"/>
    </location>
</feature>
<dbReference type="EMBL" id="PQFF01000020">
    <property type="protein sequence ID" value="RHZ88512.1"/>
    <property type="molecule type" value="Genomic_DNA"/>
</dbReference>
<keyword evidence="4" id="KW-1185">Reference proteome</keyword>
<evidence type="ECO:0000256" key="2">
    <source>
        <dbReference type="SAM" id="MobiDB-lite"/>
    </source>
</evidence>
<feature type="compositionally biased region" description="Basic and acidic residues" evidence="2">
    <location>
        <begin position="222"/>
        <end position="260"/>
    </location>
</feature>
<feature type="compositionally biased region" description="Low complexity" evidence="2">
    <location>
        <begin position="272"/>
        <end position="286"/>
    </location>
</feature>
<sequence length="424" mass="49774">MSTSNNNIYNNNNNNNNNHHHQNYVDDLPSPLLIPSDINYRKNNSNGELSDIHNHVNSLARDAIYSRLSKFRGLGARTITLSTELIAQFVKDYDRLSKDYSKLNEKIEIYEEQKSTLTPEKLEEFIKISDNVIKINEQTIKDLDQRHEFLEMTRKTLDQKFELDEMSKRTLEIQDEIIKGLEKRQESIQVARKETPDVNHEAMSEKSEKSISKSESSNYSARRRESDTSEKFTDQNEVKNSENNKNNEKKKFRSNEKEENFGIGSSRKNRINESNYNYETNESNAEISENKKTGKVKNSKYDWDSFLKGGNWDKGSEGNDSQNWGDEVNAQWDKDNSETVTNSIIHKNNEKDRKNEREVKKSKNDWDTLKKGNRSRVNDVRENNKNERWIKKDNNSKEKMNGWNYENNGEWDKKDDNMDYDCSA</sequence>
<feature type="coiled-coil region" evidence="1">
    <location>
        <begin position="86"/>
        <end position="113"/>
    </location>
</feature>
<reference evidence="3 4" key="1">
    <citation type="submission" date="2018-08" db="EMBL/GenBank/DDBJ databases">
        <title>Genome and evolution of the arbuscular mycorrhizal fungus Diversispora epigaea (formerly Glomus versiforme) and its bacterial endosymbionts.</title>
        <authorList>
            <person name="Sun X."/>
            <person name="Fei Z."/>
            <person name="Harrison M."/>
        </authorList>
    </citation>
    <scope>NUCLEOTIDE SEQUENCE [LARGE SCALE GENOMIC DNA]</scope>
    <source>
        <strain evidence="3 4">IT104</strain>
    </source>
</reference>
<feature type="region of interest" description="Disordered" evidence="2">
    <location>
        <begin position="188"/>
        <end position="424"/>
    </location>
</feature>